<evidence type="ECO:0000256" key="2">
    <source>
        <dbReference type="ARBA" id="ARBA00009533"/>
    </source>
</evidence>
<dbReference type="Gene3D" id="3.40.640.10">
    <property type="entry name" value="Type I PLP-dependent aspartate aminotransferase-like (Major domain)"/>
    <property type="match status" value="1"/>
</dbReference>
<evidence type="ECO:0000256" key="5">
    <source>
        <dbReference type="ARBA" id="ARBA00023239"/>
    </source>
</evidence>
<dbReference type="Proteomes" id="UP000236728">
    <property type="component" value="Unassembled WGS sequence"/>
</dbReference>
<evidence type="ECO:0000256" key="1">
    <source>
        <dbReference type="ARBA" id="ARBA00001933"/>
    </source>
</evidence>
<gene>
    <name evidence="8" type="ORF">SAMN05421819_2503</name>
</gene>
<keyword evidence="5 7" id="KW-0456">Lyase</keyword>
<sequence length="477" mass="50895">MALMPDQKDSLRAALSAALDHALTFRAADADAPVAAQASHEGLFAKFNLPLADEGLPSEQVIRELIHAAEGGISRNTGGRFYGWVMGGSTPASLAADWLTSAWDQNAGAYAVAPAAAVAEEVAGEWLKDILHLPAEASFALVTGCQMAHTTCLAAARWRLMADRNIDVERNGLAGAPQIRIITSKEAHGTALRAVRLLGLGTANIHSLPSDENGRLTAEVLTAALADKPDAPTIVLLQAGDLNMGAYDDFATLIPIAKAHKAWVHVDGAFGLWAAATPRLAHLVAGCNLADSWATDGHKWLNVPYDSGFAFVRDREAHRGAFAISTSYVEASVGRDQLDWTPEWSRRARGFSAWAVLRELGRNGVAALIERTCAHSHALVTRIGALDGAEMLWKPQINQGLVRFLSPKSAAVGADHDAFTDQVVAAINRSGVALFSNANWRGKRVMRVSVCNWQTSEADVDRVVAGVSEILATLRSE</sequence>
<comment type="similarity">
    <text evidence="2 7">Belongs to the group II decarboxylase family.</text>
</comment>
<evidence type="ECO:0000313" key="8">
    <source>
        <dbReference type="EMBL" id="SEG32324.1"/>
    </source>
</evidence>
<dbReference type="GO" id="GO:0019752">
    <property type="term" value="P:carboxylic acid metabolic process"/>
    <property type="evidence" value="ECO:0007669"/>
    <property type="project" value="InterPro"/>
</dbReference>
<dbReference type="PANTHER" id="PTHR11999">
    <property type="entry name" value="GROUP II PYRIDOXAL-5-PHOSPHATE DECARBOXYLASE"/>
    <property type="match status" value="1"/>
</dbReference>
<proteinExistence type="inferred from homology"/>
<name>A0A1H5Z8D0_9BACT</name>
<evidence type="ECO:0000256" key="7">
    <source>
        <dbReference type="RuleBase" id="RU000382"/>
    </source>
</evidence>
<dbReference type="AlphaFoldDB" id="A0A1H5Z8D0"/>
<keyword evidence="9" id="KW-1185">Reference proteome</keyword>
<dbReference type="SUPFAM" id="SSF53383">
    <property type="entry name" value="PLP-dependent transferases"/>
    <property type="match status" value="1"/>
</dbReference>
<keyword evidence="4 6" id="KW-0663">Pyridoxal phosphate</keyword>
<evidence type="ECO:0000256" key="4">
    <source>
        <dbReference type="ARBA" id="ARBA00022898"/>
    </source>
</evidence>
<evidence type="ECO:0000313" key="9">
    <source>
        <dbReference type="Proteomes" id="UP000236728"/>
    </source>
</evidence>
<dbReference type="Pfam" id="PF00282">
    <property type="entry name" value="Pyridoxal_deC"/>
    <property type="match status" value="1"/>
</dbReference>
<protein>
    <submittedName>
        <fullName evidence="8">Glutamate or tyrosine decarboxylase</fullName>
    </submittedName>
</protein>
<dbReference type="InterPro" id="IPR015422">
    <property type="entry name" value="PyrdxlP-dep_Trfase_small"/>
</dbReference>
<dbReference type="GO" id="GO:0016831">
    <property type="term" value="F:carboxy-lyase activity"/>
    <property type="evidence" value="ECO:0007669"/>
    <property type="project" value="UniProtKB-KW"/>
</dbReference>
<accession>A0A1H5Z8D0</accession>
<feature type="modified residue" description="N6-(pyridoxal phosphate)lysine" evidence="6">
    <location>
        <position position="299"/>
    </location>
</feature>
<dbReference type="GO" id="GO:0030170">
    <property type="term" value="F:pyridoxal phosphate binding"/>
    <property type="evidence" value="ECO:0007669"/>
    <property type="project" value="InterPro"/>
</dbReference>
<dbReference type="InterPro" id="IPR015421">
    <property type="entry name" value="PyrdxlP-dep_Trfase_major"/>
</dbReference>
<dbReference type="InterPro" id="IPR002129">
    <property type="entry name" value="PyrdxlP-dep_de-COase"/>
</dbReference>
<evidence type="ECO:0000256" key="6">
    <source>
        <dbReference type="PIRSR" id="PIRSR602129-50"/>
    </source>
</evidence>
<reference evidence="8 9" key="1">
    <citation type="submission" date="2016-10" db="EMBL/GenBank/DDBJ databases">
        <authorList>
            <person name="de Groot N.N."/>
        </authorList>
    </citation>
    <scope>NUCLEOTIDE SEQUENCE [LARGE SCALE GENOMIC DNA]</scope>
    <source>
        <strain evidence="8 9">DSM 22489</strain>
    </source>
</reference>
<dbReference type="InterPro" id="IPR015424">
    <property type="entry name" value="PyrdxlP-dep_Trfase"/>
</dbReference>
<comment type="cofactor">
    <cofactor evidence="1 6 7">
        <name>pyridoxal 5'-phosphate</name>
        <dbReference type="ChEBI" id="CHEBI:597326"/>
    </cofactor>
</comment>
<keyword evidence="3" id="KW-0210">Decarboxylase</keyword>
<dbReference type="InterPro" id="IPR010977">
    <property type="entry name" value="Aromatic_deC"/>
</dbReference>
<organism evidence="8 9">
    <name type="scientific">Bryocella elongata</name>
    <dbReference type="NCBI Taxonomy" id="863522"/>
    <lineage>
        <taxon>Bacteria</taxon>
        <taxon>Pseudomonadati</taxon>
        <taxon>Acidobacteriota</taxon>
        <taxon>Terriglobia</taxon>
        <taxon>Terriglobales</taxon>
        <taxon>Acidobacteriaceae</taxon>
        <taxon>Bryocella</taxon>
    </lineage>
</organism>
<dbReference type="Gene3D" id="3.90.1150.10">
    <property type="entry name" value="Aspartate Aminotransferase, domain 1"/>
    <property type="match status" value="1"/>
</dbReference>
<dbReference type="EMBL" id="FNVA01000004">
    <property type="protein sequence ID" value="SEG32324.1"/>
    <property type="molecule type" value="Genomic_DNA"/>
</dbReference>
<evidence type="ECO:0000256" key="3">
    <source>
        <dbReference type="ARBA" id="ARBA00022793"/>
    </source>
</evidence>
<dbReference type="PANTHER" id="PTHR11999:SF70">
    <property type="entry name" value="MIP05841P"/>
    <property type="match status" value="1"/>
</dbReference>